<dbReference type="PROSITE" id="PS51832">
    <property type="entry name" value="HD_GYP"/>
    <property type="match status" value="1"/>
</dbReference>
<dbReference type="PANTHER" id="PTHR45228:SF4">
    <property type="entry name" value="LIPOPROTEIN"/>
    <property type="match status" value="1"/>
</dbReference>
<name>A0A7C0Y4V8_DESA2</name>
<evidence type="ECO:0000259" key="1">
    <source>
        <dbReference type="PROSITE" id="PS51832"/>
    </source>
</evidence>
<sequence>TLAHIAAIKTQNAVFQQVICQGVIETLRVLVNVVEARDVYTRFHSQRVARYALGIAEYMNLPQEDKDVLKIAALLHDIGKLVIPDSILLKPDKLTPEEFEVVKYHPVVGDEILAPLRFFQKERQVVRYHHERWDGSGYPEGLFGESIPLLARIAAVADSFDAMTSERLYRKSMSFEAAFKEIKELANIKYDPAVVNAFEIFLNKRYGIKT</sequence>
<reference evidence="2" key="1">
    <citation type="journal article" date="2020" name="mSystems">
        <title>Genome- and Community-Level Interaction Insights into Carbon Utilization and Element Cycling Functions of Hydrothermarchaeota in Hydrothermal Sediment.</title>
        <authorList>
            <person name="Zhou Z."/>
            <person name="Liu Y."/>
            <person name="Xu W."/>
            <person name="Pan J."/>
            <person name="Luo Z.H."/>
            <person name="Li M."/>
        </authorList>
    </citation>
    <scope>NUCLEOTIDE SEQUENCE [LARGE SCALE GENOMIC DNA]</scope>
    <source>
        <strain evidence="2">HyVt-233</strain>
    </source>
</reference>
<accession>A0A7C0Y4V8</accession>
<proteinExistence type="predicted"/>
<dbReference type="Pfam" id="PF13487">
    <property type="entry name" value="HD_5"/>
    <property type="match status" value="1"/>
</dbReference>
<feature type="non-terminal residue" evidence="2">
    <location>
        <position position="1"/>
    </location>
</feature>
<protein>
    <submittedName>
        <fullName evidence="2">HD-GYP domain-containing protein</fullName>
    </submittedName>
</protein>
<dbReference type="InterPro" id="IPR003607">
    <property type="entry name" value="HD/PDEase_dom"/>
</dbReference>
<dbReference type="InterPro" id="IPR037522">
    <property type="entry name" value="HD_GYP_dom"/>
</dbReference>
<dbReference type="Proteomes" id="UP000886289">
    <property type="component" value="Unassembled WGS sequence"/>
</dbReference>
<comment type="caution">
    <text evidence="2">The sequence shown here is derived from an EMBL/GenBank/DDBJ whole genome shotgun (WGS) entry which is preliminary data.</text>
</comment>
<dbReference type="EMBL" id="DRBS01000246">
    <property type="protein sequence ID" value="HDD44478.1"/>
    <property type="molecule type" value="Genomic_DNA"/>
</dbReference>
<dbReference type="PANTHER" id="PTHR45228">
    <property type="entry name" value="CYCLIC DI-GMP PHOSPHODIESTERASE TM_0186-RELATED"/>
    <property type="match status" value="1"/>
</dbReference>
<dbReference type="SMART" id="SM00471">
    <property type="entry name" value="HDc"/>
    <property type="match status" value="1"/>
</dbReference>
<dbReference type="AlphaFoldDB" id="A0A7C0Y4V8"/>
<dbReference type="InterPro" id="IPR006675">
    <property type="entry name" value="HDIG_dom"/>
</dbReference>
<evidence type="ECO:0000313" key="2">
    <source>
        <dbReference type="EMBL" id="HDD44478.1"/>
    </source>
</evidence>
<dbReference type="SUPFAM" id="SSF109604">
    <property type="entry name" value="HD-domain/PDEase-like"/>
    <property type="match status" value="1"/>
</dbReference>
<dbReference type="Gene3D" id="1.10.3210.10">
    <property type="entry name" value="Hypothetical protein af1432"/>
    <property type="match status" value="1"/>
</dbReference>
<dbReference type="InterPro" id="IPR052020">
    <property type="entry name" value="Cyclic_di-GMP/3'3'-cGAMP_PDE"/>
</dbReference>
<feature type="domain" description="HD-GYP" evidence="1">
    <location>
        <begin position="19"/>
        <end position="210"/>
    </location>
</feature>
<dbReference type="NCBIfam" id="TIGR00277">
    <property type="entry name" value="HDIG"/>
    <property type="match status" value="1"/>
</dbReference>
<organism evidence="2">
    <name type="scientific">Desulfofervidus auxilii</name>
    <dbReference type="NCBI Taxonomy" id="1621989"/>
    <lineage>
        <taxon>Bacteria</taxon>
        <taxon>Pseudomonadati</taxon>
        <taxon>Thermodesulfobacteriota</taxon>
        <taxon>Candidatus Desulfofervidia</taxon>
        <taxon>Candidatus Desulfofervidales</taxon>
        <taxon>Candidatus Desulfofervidaceae</taxon>
        <taxon>Candidatus Desulfofervidus</taxon>
    </lineage>
</organism>
<dbReference type="CDD" id="cd00077">
    <property type="entry name" value="HDc"/>
    <property type="match status" value="1"/>
</dbReference>
<gene>
    <name evidence="2" type="ORF">ENG63_06435</name>
</gene>